<feature type="domain" description="BURP" evidence="2">
    <location>
        <begin position="100"/>
        <end position="322"/>
    </location>
</feature>
<protein>
    <recommendedName>
        <fullName evidence="2">BURP domain-containing protein</fullName>
    </recommendedName>
</protein>
<dbReference type="PANTHER" id="PTHR31236:SF24">
    <property type="entry name" value="BURP DOMAIN PROTEIN RD22"/>
    <property type="match status" value="1"/>
</dbReference>
<dbReference type="AlphaFoldDB" id="A0ABC9FT23"/>
<keyword evidence="4" id="KW-1185">Reference proteome</keyword>
<evidence type="ECO:0000313" key="4">
    <source>
        <dbReference type="Proteomes" id="UP001497457"/>
    </source>
</evidence>
<gene>
    <name evidence="3" type="ORF">URODEC1_LOCUS108493</name>
</gene>
<reference evidence="4" key="1">
    <citation type="submission" date="2024-06" db="EMBL/GenBank/DDBJ databases">
        <authorList>
            <person name="Ryan C."/>
        </authorList>
    </citation>
    <scope>NUCLEOTIDE SEQUENCE [LARGE SCALE GENOMIC DNA]</scope>
</reference>
<dbReference type="Pfam" id="PF03181">
    <property type="entry name" value="BURP"/>
    <property type="match status" value="1"/>
</dbReference>
<proteinExistence type="predicted"/>
<keyword evidence="1" id="KW-0732">Signal</keyword>
<dbReference type="SMART" id="SM01045">
    <property type="entry name" value="BURP"/>
    <property type="match status" value="1"/>
</dbReference>
<name>A0ABC9FT23_9POAL</name>
<dbReference type="Proteomes" id="UP001497457">
    <property type="component" value="Chromosome 7b"/>
</dbReference>
<evidence type="ECO:0000256" key="1">
    <source>
        <dbReference type="SAM" id="SignalP"/>
    </source>
</evidence>
<dbReference type="PANTHER" id="PTHR31236">
    <property type="entry name" value="BURP DOMAIN PROTEIN USPL1-LIKE"/>
    <property type="match status" value="1"/>
</dbReference>
<dbReference type="EMBL" id="OZ075117">
    <property type="protein sequence ID" value="CAL5081193.1"/>
    <property type="molecule type" value="Genomic_DNA"/>
</dbReference>
<dbReference type="PROSITE" id="PS51277">
    <property type="entry name" value="BURP"/>
    <property type="match status" value="1"/>
</dbReference>
<accession>A0ABC9FT23</accession>
<evidence type="ECO:0000313" key="3">
    <source>
        <dbReference type="EMBL" id="CAL5081193.1"/>
    </source>
</evidence>
<reference evidence="3 4" key="2">
    <citation type="submission" date="2024-10" db="EMBL/GenBank/DDBJ databases">
        <authorList>
            <person name="Ryan C."/>
        </authorList>
    </citation>
    <scope>NUCLEOTIDE SEQUENCE [LARGE SCALE GENOMIC DNA]</scope>
</reference>
<dbReference type="InterPro" id="IPR044816">
    <property type="entry name" value="BURP"/>
</dbReference>
<evidence type="ECO:0000259" key="2">
    <source>
        <dbReference type="PROSITE" id="PS51277"/>
    </source>
</evidence>
<organism evidence="3 4">
    <name type="scientific">Urochloa decumbens</name>
    <dbReference type="NCBI Taxonomy" id="240449"/>
    <lineage>
        <taxon>Eukaryota</taxon>
        <taxon>Viridiplantae</taxon>
        <taxon>Streptophyta</taxon>
        <taxon>Embryophyta</taxon>
        <taxon>Tracheophyta</taxon>
        <taxon>Spermatophyta</taxon>
        <taxon>Magnoliopsida</taxon>
        <taxon>Liliopsida</taxon>
        <taxon>Poales</taxon>
        <taxon>Poaceae</taxon>
        <taxon>PACMAD clade</taxon>
        <taxon>Panicoideae</taxon>
        <taxon>Panicodae</taxon>
        <taxon>Paniceae</taxon>
        <taxon>Melinidinae</taxon>
        <taxon>Urochloa</taxon>
    </lineage>
</organism>
<sequence>MHRSALLLLLLTVAAAAAAGVHGRARPADGTPAGKFWEHALPGSPMPEAVAELVQKGIDHSPLLPRNSSSAAPYIVQGCRFEYICHFKAAADAAAATGVFFREEEARVGATMAVYFPAAAGAAVLPGILPRAAAAGAPFGDLAAVLARFGVAPGSDQAAEVEDTLRWCRAPPVAGERRACATSLEATVGAAARMLDTAAAAGGMWAAASALPKGGGLPRQEYAVAAVQELGGGGRHVSCHVAPFPYAVYQCHATAPESSRALVVTLRGLERGGPEVAMVAVCHLDTRGWNPEHPGLEALHTKPGGAPVCHFMPYGHMVFGVKAAQP</sequence>
<feature type="signal peptide" evidence="1">
    <location>
        <begin position="1"/>
        <end position="18"/>
    </location>
</feature>
<dbReference type="InterPro" id="IPR004873">
    <property type="entry name" value="BURP_dom"/>
</dbReference>
<feature type="chain" id="PRO_5044862553" description="BURP domain-containing protein" evidence="1">
    <location>
        <begin position="19"/>
        <end position="326"/>
    </location>
</feature>